<dbReference type="InterPro" id="IPR017911">
    <property type="entry name" value="MacB-like_ATP-bd"/>
</dbReference>
<evidence type="ECO:0000256" key="3">
    <source>
        <dbReference type="ARBA" id="ARBA00022840"/>
    </source>
</evidence>
<protein>
    <submittedName>
        <fullName evidence="6">Methionine ABC transporter ATP-binding protein</fullName>
    </submittedName>
</protein>
<feature type="domain" description="ABC transporter" evidence="5">
    <location>
        <begin position="38"/>
        <end position="259"/>
    </location>
</feature>
<dbReference type="FunFam" id="3.40.50.300:FF:000032">
    <property type="entry name" value="Export ABC transporter ATP-binding protein"/>
    <property type="match status" value="1"/>
</dbReference>
<keyword evidence="2" id="KW-0547">Nucleotide-binding</keyword>
<gene>
    <name evidence="6" type="ORF">FM110_05335</name>
</gene>
<dbReference type="Proteomes" id="UP000195981">
    <property type="component" value="Unassembled WGS sequence"/>
</dbReference>
<accession>A0A1X6WY49</accession>
<dbReference type="PANTHER" id="PTHR24220">
    <property type="entry name" value="IMPORT ATP-BINDING PROTEIN"/>
    <property type="match status" value="1"/>
</dbReference>
<dbReference type="PANTHER" id="PTHR24220:SF685">
    <property type="entry name" value="ABC TRANSPORTER RELATED"/>
    <property type="match status" value="1"/>
</dbReference>
<dbReference type="InterPro" id="IPR003439">
    <property type="entry name" value="ABC_transporter-like_ATP-bd"/>
</dbReference>
<dbReference type="InterPro" id="IPR027417">
    <property type="entry name" value="P-loop_NTPase"/>
</dbReference>
<dbReference type="GO" id="GO:0005524">
    <property type="term" value="F:ATP binding"/>
    <property type="evidence" value="ECO:0007669"/>
    <property type="project" value="UniProtKB-KW"/>
</dbReference>
<organism evidence="6 7">
    <name type="scientific">Brachybacterium nesterenkovii</name>
    <dbReference type="NCBI Taxonomy" id="47847"/>
    <lineage>
        <taxon>Bacteria</taxon>
        <taxon>Bacillati</taxon>
        <taxon>Actinomycetota</taxon>
        <taxon>Actinomycetes</taxon>
        <taxon>Micrococcales</taxon>
        <taxon>Dermabacteraceae</taxon>
        <taxon>Brachybacterium</taxon>
    </lineage>
</organism>
<dbReference type="Gene3D" id="3.40.50.300">
    <property type="entry name" value="P-loop containing nucleotide triphosphate hydrolases"/>
    <property type="match status" value="1"/>
</dbReference>
<dbReference type="GO" id="GO:0016887">
    <property type="term" value="F:ATP hydrolysis activity"/>
    <property type="evidence" value="ECO:0007669"/>
    <property type="project" value="InterPro"/>
</dbReference>
<dbReference type="SMART" id="SM00382">
    <property type="entry name" value="AAA"/>
    <property type="match status" value="1"/>
</dbReference>
<evidence type="ECO:0000256" key="2">
    <source>
        <dbReference type="ARBA" id="ARBA00022741"/>
    </source>
</evidence>
<evidence type="ECO:0000259" key="5">
    <source>
        <dbReference type="PROSITE" id="PS50893"/>
    </source>
</evidence>
<reference evidence="6 7" key="1">
    <citation type="submission" date="2017-02" db="EMBL/GenBank/DDBJ databases">
        <authorList>
            <person name="Peterson S.W."/>
        </authorList>
    </citation>
    <scope>NUCLEOTIDE SEQUENCE [LARGE SCALE GENOMIC DNA]</scope>
    <source>
        <strain evidence="6 7">CIP104813</strain>
    </source>
</reference>
<dbReference type="RefSeq" id="WP_087103363.1">
    <property type="nucleotide sequence ID" value="NZ_FWFG01000050.1"/>
</dbReference>
<dbReference type="CDD" id="cd03255">
    <property type="entry name" value="ABC_MJ0796_LolCDE_FtsE"/>
    <property type="match status" value="1"/>
</dbReference>
<evidence type="ECO:0000313" key="7">
    <source>
        <dbReference type="Proteomes" id="UP000195981"/>
    </source>
</evidence>
<evidence type="ECO:0000313" key="6">
    <source>
        <dbReference type="EMBL" id="SLM90704.1"/>
    </source>
</evidence>
<dbReference type="InterPro" id="IPR015854">
    <property type="entry name" value="ABC_transpr_LolD-like"/>
</dbReference>
<dbReference type="Pfam" id="PF00005">
    <property type="entry name" value="ABC_tran"/>
    <property type="match status" value="1"/>
</dbReference>
<keyword evidence="7" id="KW-1185">Reference proteome</keyword>
<dbReference type="GO" id="GO:0022857">
    <property type="term" value="F:transmembrane transporter activity"/>
    <property type="evidence" value="ECO:0007669"/>
    <property type="project" value="TreeGrafter"/>
</dbReference>
<dbReference type="AlphaFoldDB" id="A0A1X6WY49"/>
<dbReference type="GO" id="GO:0005886">
    <property type="term" value="C:plasma membrane"/>
    <property type="evidence" value="ECO:0007669"/>
    <property type="project" value="TreeGrafter"/>
</dbReference>
<feature type="region of interest" description="Disordered" evidence="4">
    <location>
        <begin position="1"/>
        <end position="35"/>
    </location>
</feature>
<dbReference type="PROSITE" id="PS50893">
    <property type="entry name" value="ABC_TRANSPORTER_2"/>
    <property type="match status" value="1"/>
</dbReference>
<keyword evidence="3 6" id="KW-0067">ATP-binding</keyword>
<evidence type="ECO:0000256" key="4">
    <source>
        <dbReference type="SAM" id="MobiDB-lite"/>
    </source>
</evidence>
<dbReference type="GO" id="GO:0098796">
    <property type="term" value="C:membrane protein complex"/>
    <property type="evidence" value="ECO:0007669"/>
    <property type="project" value="UniProtKB-ARBA"/>
</dbReference>
<keyword evidence="1" id="KW-0813">Transport</keyword>
<feature type="compositionally biased region" description="Low complexity" evidence="4">
    <location>
        <begin position="1"/>
        <end position="17"/>
    </location>
</feature>
<sequence length="261" mass="27455">MTAPASAAAHDSLAHDPSIGDPSTGDRSGGGGHAEPAISARGLVRTYGTGESAVRALDGVDVDIARGAFTAIMGPSGSGKSTLLHVLAGLDALDRGSIRIDGTEITRLRDDALTALRRDRIGFVFQSFNLLPMLTAEQNILLPLDLAGRRVDRTWFDTVTGAFGLTDRLGHLPSELSGGQVQRVAIARALITSPAVVFADEPTGNLDSATTAEVLDFLRLSVDEFGQTVVMVTHERDAAETADRIITLADGRIATDEEIAR</sequence>
<dbReference type="InterPro" id="IPR003593">
    <property type="entry name" value="AAA+_ATPase"/>
</dbReference>
<dbReference type="OrthoDB" id="5071054at2"/>
<evidence type="ECO:0000256" key="1">
    <source>
        <dbReference type="ARBA" id="ARBA00022448"/>
    </source>
</evidence>
<dbReference type="EMBL" id="FWFG01000050">
    <property type="protein sequence ID" value="SLM90704.1"/>
    <property type="molecule type" value="Genomic_DNA"/>
</dbReference>
<proteinExistence type="predicted"/>
<dbReference type="SUPFAM" id="SSF52540">
    <property type="entry name" value="P-loop containing nucleoside triphosphate hydrolases"/>
    <property type="match status" value="1"/>
</dbReference>
<name>A0A1X6WY49_9MICO</name>